<dbReference type="Pfam" id="PF01227">
    <property type="entry name" value="GTP_cyclohydroI"/>
    <property type="match status" value="1"/>
</dbReference>
<dbReference type="EC" id="3.5.4.16" evidence="5"/>
<dbReference type="PROSITE" id="PS00859">
    <property type="entry name" value="GTP_CYCLOHYDROL_1_1"/>
    <property type="match status" value="1"/>
</dbReference>
<evidence type="ECO:0000256" key="5">
    <source>
        <dbReference type="HAMAP-Rule" id="MF_00223"/>
    </source>
</evidence>
<dbReference type="GO" id="GO:0006730">
    <property type="term" value="P:one-carbon metabolic process"/>
    <property type="evidence" value="ECO:0007669"/>
    <property type="project" value="UniProtKB-UniRule"/>
</dbReference>
<dbReference type="PANTHER" id="PTHR11109:SF7">
    <property type="entry name" value="GTP CYCLOHYDROLASE 1"/>
    <property type="match status" value="1"/>
</dbReference>
<dbReference type="PANTHER" id="PTHR11109">
    <property type="entry name" value="GTP CYCLOHYDROLASE I"/>
    <property type="match status" value="1"/>
</dbReference>
<dbReference type="GO" id="GO:0046654">
    <property type="term" value="P:tetrahydrofolate biosynthetic process"/>
    <property type="evidence" value="ECO:0007669"/>
    <property type="project" value="UniProtKB-UniRule"/>
</dbReference>
<dbReference type="Proteomes" id="UP000777784">
    <property type="component" value="Unassembled WGS sequence"/>
</dbReference>
<dbReference type="Gene3D" id="1.10.286.10">
    <property type="match status" value="1"/>
</dbReference>
<feature type="domain" description="GTP cyclohydrolase I" evidence="6">
    <location>
        <begin position="19"/>
        <end position="195"/>
    </location>
</feature>
<comment type="subunit">
    <text evidence="5">Homopolymer.</text>
</comment>
<evidence type="ECO:0000259" key="6">
    <source>
        <dbReference type="Pfam" id="PF01227"/>
    </source>
</evidence>
<reference evidence="7" key="1">
    <citation type="submission" date="2021-05" db="EMBL/GenBank/DDBJ databases">
        <title>Energy efficiency and biological interactions define the core microbiome of deep oligotrophic groundwater.</title>
        <authorList>
            <person name="Mehrshad M."/>
            <person name="Lopez-Fernandez M."/>
            <person name="Bell E."/>
            <person name="Bernier-Latmani R."/>
            <person name="Bertilsson S."/>
            <person name="Dopson M."/>
        </authorList>
    </citation>
    <scope>NUCLEOTIDE SEQUENCE</scope>
    <source>
        <strain evidence="7">Modern_marine.mb.64</strain>
    </source>
</reference>
<dbReference type="InterPro" id="IPR020602">
    <property type="entry name" value="GTP_CycHdrlase_I_dom"/>
</dbReference>
<proteinExistence type="inferred from homology"/>
<dbReference type="AlphaFoldDB" id="A0A948W4W4"/>
<keyword evidence="5" id="KW-0479">Metal-binding</keyword>
<dbReference type="NCBIfam" id="TIGR00063">
    <property type="entry name" value="folE"/>
    <property type="match status" value="1"/>
</dbReference>
<dbReference type="SUPFAM" id="SSF55620">
    <property type="entry name" value="Tetrahydrobiopterin biosynthesis enzymes-like"/>
    <property type="match status" value="1"/>
</dbReference>
<gene>
    <name evidence="5 7" type="primary">folE</name>
    <name evidence="7" type="ORF">KJ970_00580</name>
</gene>
<dbReference type="HAMAP" id="MF_00223">
    <property type="entry name" value="FolE"/>
    <property type="match status" value="1"/>
</dbReference>
<name>A0A948W4W4_UNCEI</name>
<dbReference type="PROSITE" id="PS00860">
    <property type="entry name" value="GTP_CYCLOHYDROL_1_2"/>
    <property type="match status" value="1"/>
</dbReference>
<evidence type="ECO:0000313" key="8">
    <source>
        <dbReference type="Proteomes" id="UP000777784"/>
    </source>
</evidence>
<dbReference type="GO" id="GO:0003934">
    <property type="term" value="F:GTP cyclohydrolase I activity"/>
    <property type="evidence" value="ECO:0007669"/>
    <property type="project" value="UniProtKB-UniRule"/>
</dbReference>
<comment type="pathway">
    <text evidence="2 5">Cofactor biosynthesis; 7,8-dihydroneopterin triphosphate biosynthesis; 7,8-dihydroneopterin triphosphate from GTP: step 1/1.</text>
</comment>
<keyword evidence="5" id="KW-0862">Zinc</keyword>
<dbReference type="Gene3D" id="3.30.1130.10">
    <property type="match status" value="1"/>
</dbReference>
<dbReference type="GO" id="GO:0005737">
    <property type="term" value="C:cytoplasm"/>
    <property type="evidence" value="ECO:0007669"/>
    <property type="project" value="TreeGrafter"/>
</dbReference>
<evidence type="ECO:0000256" key="2">
    <source>
        <dbReference type="ARBA" id="ARBA00005080"/>
    </source>
</evidence>
<comment type="caution">
    <text evidence="7">The sequence shown here is derived from an EMBL/GenBank/DDBJ whole genome shotgun (WGS) entry which is preliminary data.</text>
</comment>
<evidence type="ECO:0000256" key="1">
    <source>
        <dbReference type="ARBA" id="ARBA00001052"/>
    </source>
</evidence>
<feature type="binding site" evidence="5">
    <location>
        <position position="88"/>
    </location>
    <ligand>
        <name>Zn(2+)</name>
        <dbReference type="ChEBI" id="CHEBI:29105"/>
    </ligand>
</feature>
<feature type="binding site" evidence="5">
    <location>
        <position position="159"/>
    </location>
    <ligand>
        <name>Zn(2+)</name>
        <dbReference type="ChEBI" id="CHEBI:29105"/>
    </ligand>
</feature>
<dbReference type="GO" id="GO:0006729">
    <property type="term" value="P:tetrahydrobiopterin biosynthetic process"/>
    <property type="evidence" value="ECO:0007669"/>
    <property type="project" value="TreeGrafter"/>
</dbReference>
<dbReference type="FunFam" id="3.30.1130.10:FF:000001">
    <property type="entry name" value="GTP cyclohydrolase 1"/>
    <property type="match status" value="1"/>
</dbReference>
<evidence type="ECO:0000313" key="7">
    <source>
        <dbReference type="EMBL" id="MBU2689395.1"/>
    </source>
</evidence>
<dbReference type="InterPro" id="IPR043133">
    <property type="entry name" value="GTP-CH-I_C/QueF"/>
</dbReference>
<dbReference type="NCBIfam" id="NF006826">
    <property type="entry name" value="PRK09347.1-3"/>
    <property type="match status" value="1"/>
</dbReference>
<evidence type="ECO:0000256" key="3">
    <source>
        <dbReference type="ARBA" id="ARBA00022563"/>
    </source>
</evidence>
<evidence type="ECO:0000256" key="4">
    <source>
        <dbReference type="ARBA" id="ARBA00022801"/>
    </source>
</evidence>
<dbReference type="NCBIfam" id="NF006825">
    <property type="entry name" value="PRK09347.1-2"/>
    <property type="match status" value="1"/>
</dbReference>
<keyword evidence="3 5" id="KW-0554">One-carbon metabolism</keyword>
<protein>
    <recommendedName>
        <fullName evidence="5">GTP cyclohydrolase 1</fullName>
        <ecNumber evidence="5">3.5.4.16</ecNumber>
    </recommendedName>
    <alternativeName>
        <fullName evidence="5">GTP cyclohydrolase I</fullName>
        <shortName evidence="5">GTP-CH-I</shortName>
    </alternativeName>
</protein>
<comment type="catalytic activity">
    <reaction evidence="1 5">
        <text>GTP + H2O = 7,8-dihydroneopterin 3'-triphosphate + formate + H(+)</text>
        <dbReference type="Rhea" id="RHEA:17473"/>
        <dbReference type="ChEBI" id="CHEBI:15377"/>
        <dbReference type="ChEBI" id="CHEBI:15378"/>
        <dbReference type="ChEBI" id="CHEBI:15740"/>
        <dbReference type="ChEBI" id="CHEBI:37565"/>
        <dbReference type="ChEBI" id="CHEBI:58462"/>
        <dbReference type="EC" id="3.5.4.16"/>
    </reaction>
</comment>
<keyword evidence="4 5" id="KW-0378">Hydrolase</keyword>
<sequence length="200" mass="22865">MSPADKNKSPADIEPEVFERMVHEMLSYLGEDPERTGLQDTPKRVRKALEYFTRGYHQNINDVLNNAIFEEECDEMVIVRNIDFFSLCEHHMLPFYGKAHVAYIPNGKIVGLSKIPRLVEVFSRRLQIQERMTQQIARTLNDLIHPKGVGVVVNGFHLCVAMRGVEKLNAMATTSAMLGTFRENRATRAEFMGLIETKAR</sequence>
<dbReference type="EMBL" id="JAHJDP010000004">
    <property type="protein sequence ID" value="MBU2689395.1"/>
    <property type="molecule type" value="Genomic_DNA"/>
</dbReference>
<accession>A0A948W4W4</accession>
<dbReference type="InterPro" id="IPR043134">
    <property type="entry name" value="GTP-CH-I_N"/>
</dbReference>
<dbReference type="InterPro" id="IPR018234">
    <property type="entry name" value="GTP_CycHdrlase_I_CS"/>
</dbReference>
<keyword evidence="5" id="KW-0547">Nucleotide-binding</keyword>
<dbReference type="GO" id="GO:0008270">
    <property type="term" value="F:zinc ion binding"/>
    <property type="evidence" value="ECO:0007669"/>
    <property type="project" value="UniProtKB-UniRule"/>
</dbReference>
<feature type="binding site" evidence="5">
    <location>
        <position position="91"/>
    </location>
    <ligand>
        <name>Zn(2+)</name>
        <dbReference type="ChEBI" id="CHEBI:29105"/>
    </ligand>
</feature>
<comment type="similarity">
    <text evidence="5">Belongs to the GTP cyclohydrolase I family.</text>
</comment>
<organism evidence="7 8">
    <name type="scientific">Eiseniibacteriota bacterium</name>
    <dbReference type="NCBI Taxonomy" id="2212470"/>
    <lineage>
        <taxon>Bacteria</taxon>
        <taxon>Candidatus Eiseniibacteriota</taxon>
    </lineage>
</organism>
<dbReference type="InterPro" id="IPR001474">
    <property type="entry name" value="GTP_CycHdrlase_I"/>
</dbReference>
<keyword evidence="5" id="KW-0342">GTP-binding</keyword>
<dbReference type="GO" id="GO:0005525">
    <property type="term" value="F:GTP binding"/>
    <property type="evidence" value="ECO:0007669"/>
    <property type="project" value="UniProtKB-KW"/>
</dbReference>